<feature type="region of interest" description="Disordered" evidence="3">
    <location>
        <begin position="14"/>
        <end position="33"/>
    </location>
</feature>
<sequence length="366" mass="42386">MPFNLTHILDSEDNIPHATMESPHTPGRDNNNDYIDPPTLLAEEEIVAKFRFTRDEIRLILPFLRLDTIEWSARYRPSEELAFCLILARLSYPHRYQELTALFGRSPAFLSTVFNDAMQHLTDRFRELLRWDPDRLTLEKLRSYCQYIEECGGGNMIWGYIDGTLQPIARPAVGQRMFYSGHKHRHGIKFQGIVTPDGLLSSVYGPMVGSRGDWFLFRQSRIEAEIAKLFQGRVPQEERIYLYGDPAYSGSFATIGAYKNPRGRDLTAEQALFNKEMSERRIAVEHGFSWVQKYWSRSSYHLSNCIGISTVGSTYLIACLLVNIMTCLRGSQISKYFNCPPPRLHEYMTWRMRMDEEENQPIGSEI</sequence>
<dbReference type="Pfam" id="PF13359">
    <property type="entry name" value="DDE_Tnp_4"/>
    <property type="match status" value="1"/>
</dbReference>
<organism evidence="5 6">
    <name type="scientific">Blastomyces percursus</name>
    <dbReference type="NCBI Taxonomy" id="1658174"/>
    <lineage>
        <taxon>Eukaryota</taxon>
        <taxon>Fungi</taxon>
        <taxon>Dikarya</taxon>
        <taxon>Ascomycota</taxon>
        <taxon>Pezizomycotina</taxon>
        <taxon>Eurotiomycetes</taxon>
        <taxon>Eurotiomycetidae</taxon>
        <taxon>Onygenales</taxon>
        <taxon>Ajellomycetaceae</taxon>
        <taxon>Blastomyces</taxon>
    </lineage>
</organism>
<dbReference type="STRING" id="1658174.A0A1J9QCK8"/>
<dbReference type="VEuPathDB" id="FungiDB:ACJ73_09179"/>
<reference evidence="5 6" key="1">
    <citation type="submission" date="2015-08" db="EMBL/GenBank/DDBJ databases">
        <title>Emmonsia species relationships and genome sequence.</title>
        <authorList>
            <person name="Cuomo C.A."/>
            <person name="Schwartz I.S."/>
            <person name="Kenyon C."/>
            <person name="De Hoog G.S."/>
            <person name="Govender N.P."/>
            <person name="Botha A."/>
            <person name="Moreno L."/>
            <person name="De Vries M."/>
            <person name="Munoz J.F."/>
            <person name="Stielow J.B."/>
        </authorList>
    </citation>
    <scope>NUCLEOTIDE SEQUENCE [LARGE SCALE GENOMIC DNA]</scope>
    <source>
        <strain evidence="5 6">EI222</strain>
    </source>
</reference>
<feature type="domain" description="DDE Tnp4" evidence="4">
    <location>
        <begin position="161"/>
        <end position="323"/>
    </location>
</feature>
<comment type="cofactor">
    <cofactor evidence="1">
        <name>a divalent metal cation</name>
        <dbReference type="ChEBI" id="CHEBI:60240"/>
    </cofactor>
</comment>
<evidence type="ECO:0000313" key="6">
    <source>
        <dbReference type="Proteomes" id="UP000242791"/>
    </source>
</evidence>
<comment type="caution">
    <text evidence="5">The sequence shown here is derived from an EMBL/GenBank/DDBJ whole genome shotgun (WGS) entry which is preliminary data.</text>
</comment>
<dbReference type="GO" id="GO:0046872">
    <property type="term" value="F:metal ion binding"/>
    <property type="evidence" value="ECO:0007669"/>
    <property type="project" value="UniProtKB-KW"/>
</dbReference>
<proteinExistence type="predicted"/>
<name>A0A1J9QCK8_9EURO</name>
<accession>A0A1J9QCK8</accession>
<evidence type="ECO:0000259" key="4">
    <source>
        <dbReference type="Pfam" id="PF13359"/>
    </source>
</evidence>
<dbReference type="Proteomes" id="UP000242791">
    <property type="component" value="Unassembled WGS sequence"/>
</dbReference>
<dbReference type="AlphaFoldDB" id="A0A1J9QCK8"/>
<dbReference type="EMBL" id="LGTZ01002457">
    <property type="protein sequence ID" value="OJD13668.1"/>
    <property type="molecule type" value="Genomic_DNA"/>
</dbReference>
<evidence type="ECO:0000256" key="3">
    <source>
        <dbReference type="SAM" id="MobiDB-lite"/>
    </source>
</evidence>
<dbReference type="OrthoDB" id="5289248at2759"/>
<protein>
    <recommendedName>
        <fullName evidence="4">DDE Tnp4 domain-containing protein</fullName>
    </recommendedName>
</protein>
<evidence type="ECO:0000256" key="2">
    <source>
        <dbReference type="ARBA" id="ARBA00022723"/>
    </source>
</evidence>
<keyword evidence="2" id="KW-0479">Metal-binding</keyword>
<dbReference type="InterPro" id="IPR027806">
    <property type="entry name" value="HARBI1_dom"/>
</dbReference>
<gene>
    <name evidence="5" type="ORF">ACJ73_09179</name>
</gene>
<keyword evidence="6" id="KW-1185">Reference proteome</keyword>
<evidence type="ECO:0000256" key="1">
    <source>
        <dbReference type="ARBA" id="ARBA00001968"/>
    </source>
</evidence>
<evidence type="ECO:0000313" key="5">
    <source>
        <dbReference type="EMBL" id="OJD13668.1"/>
    </source>
</evidence>